<dbReference type="PANTHER" id="PTHR18964">
    <property type="entry name" value="ROK (REPRESSOR, ORF, KINASE) FAMILY"/>
    <property type="match status" value="1"/>
</dbReference>
<gene>
    <name evidence="4" type="ORF">FC43_GL000553</name>
</gene>
<evidence type="ECO:0000313" key="4">
    <source>
        <dbReference type="EMBL" id="KRL87998.1"/>
    </source>
</evidence>
<dbReference type="Gene3D" id="1.10.10.10">
    <property type="entry name" value="Winged helix-like DNA-binding domain superfamily/Winged helix DNA-binding domain"/>
    <property type="match status" value="1"/>
</dbReference>
<dbReference type="RefSeq" id="WP_056955436.1">
    <property type="nucleotide sequence ID" value="NZ_AZFK01000083.1"/>
</dbReference>
<evidence type="ECO:0000256" key="3">
    <source>
        <dbReference type="ARBA" id="ARBA00022629"/>
    </source>
</evidence>
<comment type="function">
    <text evidence="1">Transcriptional repressor of xylose-utilizing enzymes.</text>
</comment>
<sequence length="391" mass="43244">MAGNKRAGLRLTNRRRVLQELFNHEATSRAEIASRLNLNKSTVSSLYNELQAEGFIEELGSGESTKSGGRRPNLIRLNREYGFVASFEIGTSHLRAMFNYLNGEIISFREIDLPKRDILAIMQLISAELDRMLSHNTTLHGLLAIGFSIHGVIVDNRITDSPFIELGGIDLEQYYQDKYAVPVVLANEANMAAVFERDFGASDRYDNLVTISIHRGIGAGIIANQRLYAGNEGFAGEIGRSLVVEGDHLVKVEDVCSEGAVLSKVQRVKQLPNISIAKVAELYHQGDRETVAIVDEMVNQLGKVTYNAMINYGPRAVYFNAPIMEAIPEIYHGVKQWVAKMVLPSQISLAMIHGSKMASLLGAGSVAIHVVLGMMDYSLILKWPKEVKNVE</sequence>
<dbReference type="Pfam" id="PF13412">
    <property type="entry name" value="HTH_24"/>
    <property type="match status" value="1"/>
</dbReference>
<dbReference type="InterPro" id="IPR036388">
    <property type="entry name" value="WH-like_DNA-bd_sf"/>
</dbReference>
<dbReference type="Proteomes" id="UP000050816">
    <property type="component" value="Unassembled WGS sequence"/>
</dbReference>
<comment type="caution">
    <text evidence="4">The sequence shown here is derived from an EMBL/GenBank/DDBJ whole genome shotgun (WGS) entry which is preliminary data.</text>
</comment>
<dbReference type="PROSITE" id="PS01125">
    <property type="entry name" value="ROK"/>
    <property type="match status" value="1"/>
</dbReference>
<dbReference type="EMBL" id="AZFK01000083">
    <property type="protein sequence ID" value="KRL87998.1"/>
    <property type="molecule type" value="Genomic_DNA"/>
</dbReference>
<dbReference type="PATRIC" id="fig|1423760.3.peg.574"/>
<dbReference type="InterPro" id="IPR043129">
    <property type="entry name" value="ATPase_NBD"/>
</dbReference>
<dbReference type="GO" id="GO:0042732">
    <property type="term" value="P:D-xylose metabolic process"/>
    <property type="evidence" value="ECO:0007669"/>
    <property type="project" value="UniProtKB-KW"/>
</dbReference>
<evidence type="ECO:0000256" key="2">
    <source>
        <dbReference type="ARBA" id="ARBA00006479"/>
    </source>
</evidence>
<keyword evidence="3" id="KW-0119">Carbohydrate metabolism</keyword>
<accession>A0A0R1U4L3</accession>
<dbReference type="AlphaFoldDB" id="A0A0R1U4L3"/>
<dbReference type="SUPFAM" id="SSF46785">
    <property type="entry name" value="Winged helix' DNA-binding domain"/>
    <property type="match status" value="1"/>
</dbReference>
<dbReference type="InterPro" id="IPR000600">
    <property type="entry name" value="ROK"/>
</dbReference>
<dbReference type="Gene3D" id="3.30.420.40">
    <property type="match status" value="2"/>
</dbReference>
<dbReference type="PANTHER" id="PTHR18964:SF149">
    <property type="entry name" value="BIFUNCTIONAL UDP-N-ACETYLGLUCOSAMINE 2-EPIMERASE_N-ACETYLMANNOSAMINE KINASE"/>
    <property type="match status" value="1"/>
</dbReference>
<proteinExistence type="inferred from homology"/>
<evidence type="ECO:0000256" key="1">
    <source>
        <dbReference type="ARBA" id="ARBA00002486"/>
    </source>
</evidence>
<dbReference type="InterPro" id="IPR049874">
    <property type="entry name" value="ROK_cs"/>
</dbReference>
<evidence type="ECO:0000313" key="5">
    <source>
        <dbReference type="Proteomes" id="UP000050816"/>
    </source>
</evidence>
<name>A0A0R1U4L3_9LACO</name>
<protein>
    <submittedName>
        <fullName evidence="4">Xylose repressor</fullName>
    </submittedName>
</protein>
<dbReference type="Pfam" id="PF00480">
    <property type="entry name" value="ROK"/>
    <property type="match status" value="1"/>
</dbReference>
<reference evidence="4 5" key="1">
    <citation type="journal article" date="2015" name="Genome Announc.">
        <title>Expanding the biotechnology potential of lactobacilli through comparative genomics of 213 strains and associated genera.</title>
        <authorList>
            <person name="Sun Z."/>
            <person name="Harris H.M."/>
            <person name="McCann A."/>
            <person name="Guo C."/>
            <person name="Argimon S."/>
            <person name="Zhang W."/>
            <person name="Yang X."/>
            <person name="Jeffery I.B."/>
            <person name="Cooney J.C."/>
            <person name="Kagawa T.F."/>
            <person name="Liu W."/>
            <person name="Song Y."/>
            <person name="Salvetti E."/>
            <person name="Wrobel A."/>
            <person name="Rasinkangas P."/>
            <person name="Parkhill J."/>
            <person name="Rea M.C."/>
            <person name="O'Sullivan O."/>
            <person name="Ritari J."/>
            <person name="Douillard F.P."/>
            <person name="Paul Ross R."/>
            <person name="Yang R."/>
            <person name="Briner A.E."/>
            <person name="Felis G.E."/>
            <person name="de Vos W.M."/>
            <person name="Barrangou R."/>
            <person name="Klaenhammer T.R."/>
            <person name="Caufield P.W."/>
            <person name="Cui Y."/>
            <person name="Zhang H."/>
            <person name="O'Toole P.W."/>
        </authorList>
    </citation>
    <scope>NUCLEOTIDE SEQUENCE [LARGE SCALE GENOMIC DNA]</scope>
    <source>
        <strain evidence="4 5">DSM 15946</strain>
    </source>
</reference>
<organism evidence="4 5">
    <name type="scientific">Limosilactobacillus ingluviei DSM 15946</name>
    <dbReference type="NCBI Taxonomy" id="1423760"/>
    <lineage>
        <taxon>Bacteria</taxon>
        <taxon>Bacillati</taxon>
        <taxon>Bacillota</taxon>
        <taxon>Bacilli</taxon>
        <taxon>Lactobacillales</taxon>
        <taxon>Lactobacillaceae</taxon>
        <taxon>Limosilactobacillus</taxon>
    </lineage>
</organism>
<comment type="similarity">
    <text evidence="2">Belongs to the ROK (NagC/XylR) family.</text>
</comment>
<keyword evidence="3" id="KW-0859">Xylose metabolism</keyword>
<dbReference type="SUPFAM" id="SSF53067">
    <property type="entry name" value="Actin-like ATPase domain"/>
    <property type="match status" value="1"/>
</dbReference>
<dbReference type="InterPro" id="IPR036390">
    <property type="entry name" value="WH_DNA-bd_sf"/>
</dbReference>